<feature type="domain" description="Rieske" evidence="8">
    <location>
        <begin position="83"/>
        <end position="155"/>
    </location>
</feature>
<dbReference type="SUPFAM" id="SSF50022">
    <property type="entry name" value="ISP domain"/>
    <property type="match status" value="1"/>
</dbReference>
<evidence type="ECO:0000313" key="10">
    <source>
        <dbReference type="Proteomes" id="UP000481033"/>
    </source>
</evidence>
<keyword evidence="3" id="KW-0408">Iron</keyword>
<dbReference type="PROSITE" id="PS51296">
    <property type="entry name" value="RIESKE"/>
    <property type="match status" value="1"/>
</dbReference>
<dbReference type="AlphaFoldDB" id="A0A6M0RKN4"/>
<dbReference type="GO" id="GO:0016020">
    <property type="term" value="C:membrane"/>
    <property type="evidence" value="ECO:0007669"/>
    <property type="project" value="InterPro"/>
</dbReference>
<proteinExistence type="predicted"/>
<dbReference type="Pfam" id="PF00355">
    <property type="entry name" value="Rieske"/>
    <property type="match status" value="1"/>
</dbReference>
<evidence type="ECO:0000256" key="5">
    <source>
        <dbReference type="ARBA" id="ARBA00023157"/>
    </source>
</evidence>
<evidence type="ECO:0000256" key="1">
    <source>
        <dbReference type="ARBA" id="ARBA00022714"/>
    </source>
</evidence>
<evidence type="ECO:0000256" key="7">
    <source>
        <dbReference type="SAM" id="SignalP"/>
    </source>
</evidence>
<dbReference type="GO" id="GO:0046872">
    <property type="term" value="F:metal ion binding"/>
    <property type="evidence" value="ECO:0007669"/>
    <property type="project" value="UniProtKB-KW"/>
</dbReference>
<evidence type="ECO:0000256" key="4">
    <source>
        <dbReference type="ARBA" id="ARBA00023014"/>
    </source>
</evidence>
<dbReference type="GO" id="GO:0051537">
    <property type="term" value="F:2 iron, 2 sulfur cluster binding"/>
    <property type="evidence" value="ECO:0007669"/>
    <property type="project" value="UniProtKB-KW"/>
</dbReference>
<dbReference type="RefSeq" id="WP_163698778.1">
    <property type="nucleotide sequence ID" value="NZ_QXHD01000004.1"/>
</dbReference>
<protein>
    <submittedName>
        <fullName evidence="9">Rieske (2Fe-2S) protein</fullName>
    </submittedName>
</protein>
<dbReference type="PROSITE" id="PS51257">
    <property type="entry name" value="PROKAR_LIPOPROTEIN"/>
    <property type="match status" value="1"/>
</dbReference>
<comment type="cofactor">
    <cofactor evidence="6">
        <name>[2Fe-2S] cluster</name>
        <dbReference type="ChEBI" id="CHEBI:190135"/>
    </cofactor>
</comment>
<keyword evidence="1" id="KW-0001">2Fe-2S</keyword>
<name>A0A6M0RKN4_9CYAN</name>
<dbReference type="Proteomes" id="UP000481033">
    <property type="component" value="Unassembled WGS sequence"/>
</dbReference>
<sequence length="158" mass="16316">MKRREFGNLFGLGLLATSLPIAIAACNPTETTSTETADAPDATTKAPAAIDETPREDGFAALGKVADLDANGYLGKKSFIAGPVIVIRDPANADSLIALNSMCTHQGCSVEWKDDAFACPCHGSKFNTDGSVATGPATDPLASYEAIIDGDLVLVKAT</sequence>
<keyword evidence="4" id="KW-0411">Iron-sulfur</keyword>
<keyword evidence="7" id="KW-0732">Signal</keyword>
<evidence type="ECO:0000259" key="8">
    <source>
        <dbReference type="PROSITE" id="PS51296"/>
    </source>
</evidence>
<dbReference type="GO" id="GO:0004497">
    <property type="term" value="F:monooxygenase activity"/>
    <property type="evidence" value="ECO:0007669"/>
    <property type="project" value="UniProtKB-ARBA"/>
</dbReference>
<feature type="chain" id="PRO_5026954934" evidence="7">
    <location>
        <begin position="25"/>
        <end position="158"/>
    </location>
</feature>
<dbReference type="InterPro" id="IPR014349">
    <property type="entry name" value="Rieske_Fe-S_prot"/>
</dbReference>
<reference evidence="9 10" key="1">
    <citation type="journal article" date="2020" name="Microb. Ecol.">
        <title>Ecogenomics of the Marine Benthic Filamentous Cyanobacterium Adonisia.</title>
        <authorList>
            <person name="Walter J.M."/>
            <person name="Coutinho F.H."/>
            <person name="Leomil L."/>
            <person name="Hargreaves P.I."/>
            <person name="Campeao M.E."/>
            <person name="Vieira V.V."/>
            <person name="Silva B.S."/>
            <person name="Fistarol G.O."/>
            <person name="Salomon P.S."/>
            <person name="Sawabe T."/>
            <person name="Mino S."/>
            <person name="Hosokawa M."/>
            <person name="Miyashita H."/>
            <person name="Maruyama F."/>
            <person name="van Verk M.C."/>
            <person name="Dutilh B.E."/>
            <person name="Thompson C.C."/>
            <person name="Thompson F.L."/>
        </authorList>
    </citation>
    <scope>NUCLEOTIDE SEQUENCE [LARGE SCALE GENOMIC DNA]</scope>
    <source>
        <strain evidence="9 10">CCMR0081</strain>
    </source>
</reference>
<accession>A0A6M0RKN4</accession>
<keyword evidence="5" id="KW-1015">Disulfide bond</keyword>
<dbReference type="Gene3D" id="2.102.10.10">
    <property type="entry name" value="Rieske [2Fe-2S] iron-sulphur domain"/>
    <property type="match status" value="1"/>
</dbReference>
<evidence type="ECO:0000256" key="3">
    <source>
        <dbReference type="ARBA" id="ARBA00023004"/>
    </source>
</evidence>
<dbReference type="CDD" id="cd03467">
    <property type="entry name" value="Rieske"/>
    <property type="match status" value="1"/>
</dbReference>
<keyword evidence="2" id="KW-0479">Metal-binding</keyword>
<dbReference type="InterPro" id="IPR036922">
    <property type="entry name" value="Rieske_2Fe-2S_sf"/>
</dbReference>
<evidence type="ECO:0000256" key="2">
    <source>
        <dbReference type="ARBA" id="ARBA00022723"/>
    </source>
</evidence>
<dbReference type="PANTHER" id="PTHR10134">
    <property type="entry name" value="CYTOCHROME B-C1 COMPLEX SUBUNIT RIESKE, MITOCHONDRIAL"/>
    <property type="match status" value="1"/>
</dbReference>
<dbReference type="GO" id="GO:0016705">
    <property type="term" value="F:oxidoreductase activity, acting on paired donors, with incorporation or reduction of molecular oxygen"/>
    <property type="evidence" value="ECO:0007669"/>
    <property type="project" value="UniProtKB-ARBA"/>
</dbReference>
<dbReference type="InterPro" id="IPR017941">
    <property type="entry name" value="Rieske_2Fe-2S"/>
</dbReference>
<dbReference type="PRINTS" id="PR00162">
    <property type="entry name" value="RIESKE"/>
</dbReference>
<dbReference type="EMBL" id="QXHD01000004">
    <property type="protein sequence ID" value="NEZ56794.1"/>
    <property type="molecule type" value="Genomic_DNA"/>
</dbReference>
<gene>
    <name evidence="9" type="ORF">DXZ20_14115</name>
</gene>
<keyword evidence="10" id="KW-1185">Reference proteome</keyword>
<comment type="caution">
    <text evidence="9">The sequence shown here is derived from an EMBL/GenBank/DDBJ whole genome shotgun (WGS) entry which is preliminary data.</text>
</comment>
<organism evidence="9 10">
    <name type="scientific">Adonisia turfae CCMR0081</name>
    <dbReference type="NCBI Taxonomy" id="2292702"/>
    <lineage>
        <taxon>Bacteria</taxon>
        <taxon>Bacillati</taxon>
        <taxon>Cyanobacteriota</taxon>
        <taxon>Adonisia</taxon>
        <taxon>Adonisia turfae</taxon>
    </lineage>
</organism>
<evidence type="ECO:0000313" key="9">
    <source>
        <dbReference type="EMBL" id="NEZ56794.1"/>
    </source>
</evidence>
<evidence type="ECO:0000256" key="6">
    <source>
        <dbReference type="ARBA" id="ARBA00034078"/>
    </source>
</evidence>
<feature type="signal peptide" evidence="7">
    <location>
        <begin position="1"/>
        <end position="24"/>
    </location>
</feature>
<dbReference type="InterPro" id="IPR005805">
    <property type="entry name" value="Rieske_Fe-S_prot_C"/>
</dbReference>